<comment type="caution">
    <text evidence="2">The sequence shown here is derived from an EMBL/GenBank/DDBJ whole genome shotgun (WGS) entry which is preliminary data.</text>
</comment>
<protein>
    <recommendedName>
        <fullName evidence="4">Reverse transcriptase domain-containing protein</fullName>
    </recommendedName>
</protein>
<feature type="signal peptide" evidence="1">
    <location>
        <begin position="1"/>
        <end position="25"/>
    </location>
</feature>
<gene>
    <name evidence="2" type="ORF">DUI87_16363</name>
</gene>
<reference evidence="2 3" key="1">
    <citation type="submission" date="2018-07" db="EMBL/GenBank/DDBJ databases">
        <title>A high quality draft genome assembly of the barn swallow (H. rustica rustica).</title>
        <authorList>
            <person name="Formenti G."/>
            <person name="Chiara M."/>
            <person name="Poveda L."/>
            <person name="Francoijs K.-J."/>
            <person name="Bonisoli-Alquati A."/>
            <person name="Canova L."/>
            <person name="Gianfranceschi L."/>
            <person name="Horner D.S."/>
            <person name="Saino N."/>
        </authorList>
    </citation>
    <scope>NUCLEOTIDE SEQUENCE [LARGE SCALE GENOMIC DNA]</scope>
    <source>
        <strain evidence="2">Chelidonia</strain>
        <tissue evidence="2">Blood</tissue>
    </source>
</reference>
<evidence type="ECO:0000313" key="3">
    <source>
        <dbReference type="Proteomes" id="UP000269221"/>
    </source>
</evidence>
<evidence type="ECO:0008006" key="4">
    <source>
        <dbReference type="Google" id="ProtNLM"/>
    </source>
</evidence>
<keyword evidence="1" id="KW-0732">Signal</keyword>
<name>A0A3M0K171_HIRRU</name>
<evidence type="ECO:0000256" key="1">
    <source>
        <dbReference type="SAM" id="SignalP"/>
    </source>
</evidence>
<accession>A0A3M0K171</accession>
<keyword evidence="3" id="KW-1185">Reference proteome</keyword>
<dbReference type="AlphaFoldDB" id="A0A3M0K171"/>
<feature type="chain" id="PRO_5018301890" description="Reverse transcriptase domain-containing protein" evidence="1">
    <location>
        <begin position="26"/>
        <end position="181"/>
    </location>
</feature>
<sequence>MRAILFLLPLLSRHYLVQLLLRSRASRCLVDKRKAGDVIYLNFSKTFGTISHDILPEKLAAHSLDSVDLLEGGDNPKKDLDRLELLAEMIGLRFNNTKFFVLHFDHNNPRQCHSATERLESDPAEMDLGMVVDSQMDFHAIPTGPITGHQREWISVCPSASPCEEDHDEVCNEKDIEALLV</sequence>
<dbReference type="Proteomes" id="UP000269221">
    <property type="component" value="Unassembled WGS sequence"/>
</dbReference>
<evidence type="ECO:0000313" key="2">
    <source>
        <dbReference type="EMBL" id="RMC06913.1"/>
    </source>
</evidence>
<proteinExistence type="predicted"/>
<organism evidence="2 3">
    <name type="scientific">Hirundo rustica rustica</name>
    <dbReference type="NCBI Taxonomy" id="333673"/>
    <lineage>
        <taxon>Eukaryota</taxon>
        <taxon>Metazoa</taxon>
        <taxon>Chordata</taxon>
        <taxon>Craniata</taxon>
        <taxon>Vertebrata</taxon>
        <taxon>Euteleostomi</taxon>
        <taxon>Archelosauria</taxon>
        <taxon>Archosauria</taxon>
        <taxon>Dinosauria</taxon>
        <taxon>Saurischia</taxon>
        <taxon>Theropoda</taxon>
        <taxon>Coelurosauria</taxon>
        <taxon>Aves</taxon>
        <taxon>Neognathae</taxon>
        <taxon>Neoaves</taxon>
        <taxon>Telluraves</taxon>
        <taxon>Australaves</taxon>
        <taxon>Passeriformes</taxon>
        <taxon>Sylvioidea</taxon>
        <taxon>Hirundinidae</taxon>
        <taxon>Hirundo</taxon>
    </lineage>
</organism>
<dbReference type="OrthoDB" id="416454at2759"/>
<dbReference type="EMBL" id="QRBI01000120">
    <property type="protein sequence ID" value="RMC06913.1"/>
    <property type="molecule type" value="Genomic_DNA"/>
</dbReference>